<dbReference type="Proteomes" id="UP000248806">
    <property type="component" value="Unassembled WGS sequence"/>
</dbReference>
<accession>A0A326U7S2</accession>
<protein>
    <submittedName>
        <fullName evidence="1">Uncharacterized protein</fullName>
    </submittedName>
</protein>
<keyword evidence="2" id="KW-1185">Reference proteome</keyword>
<dbReference type="EMBL" id="QKUF01000013">
    <property type="protein sequence ID" value="PZW27122.1"/>
    <property type="molecule type" value="Genomic_DNA"/>
</dbReference>
<name>A0A326U7S2_THEHA</name>
<gene>
    <name evidence="1" type="ORF">EI42_03685</name>
</gene>
<evidence type="ECO:0000313" key="1">
    <source>
        <dbReference type="EMBL" id="PZW27122.1"/>
    </source>
</evidence>
<organism evidence="1 2">
    <name type="scientific">Thermosporothrix hazakensis</name>
    <dbReference type="NCBI Taxonomy" id="644383"/>
    <lineage>
        <taxon>Bacteria</taxon>
        <taxon>Bacillati</taxon>
        <taxon>Chloroflexota</taxon>
        <taxon>Ktedonobacteria</taxon>
        <taxon>Ktedonobacterales</taxon>
        <taxon>Thermosporotrichaceae</taxon>
        <taxon>Thermosporothrix</taxon>
    </lineage>
</organism>
<sequence>MNAACPCVQAEEQLKKIIVYPLSQRGICIGYRFQHGSVSCPVCPTQRTSLFG</sequence>
<evidence type="ECO:0000313" key="2">
    <source>
        <dbReference type="Proteomes" id="UP000248806"/>
    </source>
</evidence>
<dbReference type="AlphaFoldDB" id="A0A326U7S2"/>
<proteinExistence type="predicted"/>
<comment type="caution">
    <text evidence="1">The sequence shown here is derived from an EMBL/GenBank/DDBJ whole genome shotgun (WGS) entry which is preliminary data.</text>
</comment>
<reference evidence="1 2" key="1">
    <citation type="submission" date="2018-06" db="EMBL/GenBank/DDBJ databases">
        <title>Genomic Encyclopedia of Archaeal and Bacterial Type Strains, Phase II (KMG-II): from individual species to whole genera.</title>
        <authorList>
            <person name="Goeker M."/>
        </authorList>
    </citation>
    <scope>NUCLEOTIDE SEQUENCE [LARGE SCALE GENOMIC DNA]</scope>
    <source>
        <strain evidence="1 2">ATCC BAA-1881</strain>
    </source>
</reference>